<dbReference type="EMBL" id="AP019860">
    <property type="protein sequence ID" value="BBM81666.1"/>
    <property type="molecule type" value="Genomic_DNA"/>
</dbReference>
<dbReference type="Gene3D" id="3.40.50.1820">
    <property type="entry name" value="alpha/beta hydrolase"/>
    <property type="match status" value="1"/>
</dbReference>
<dbReference type="InterPro" id="IPR029479">
    <property type="entry name" value="Nitroreductase"/>
</dbReference>
<dbReference type="GO" id="GO:0016874">
    <property type="term" value="F:ligase activity"/>
    <property type="evidence" value="ECO:0007669"/>
    <property type="project" value="UniProtKB-KW"/>
</dbReference>
<dbReference type="Gene3D" id="2.30.38.10">
    <property type="entry name" value="Luciferase, Domain 3"/>
    <property type="match status" value="1"/>
</dbReference>
<evidence type="ECO:0000256" key="1">
    <source>
        <dbReference type="ARBA" id="ARBA00001957"/>
    </source>
</evidence>
<feature type="domain" description="Carrier" evidence="6">
    <location>
        <begin position="1609"/>
        <end position="1684"/>
    </location>
</feature>
<keyword evidence="5" id="KW-0436">Ligase</keyword>
<dbReference type="SUPFAM" id="SSF53474">
    <property type="entry name" value="alpha/beta-Hydrolases"/>
    <property type="match status" value="1"/>
</dbReference>
<dbReference type="SMART" id="SM00823">
    <property type="entry name" value="PKS_PP"/>
    <property type="match status" value="1"/>
</dbReference>
<dbReference type="Pfam" id="PF00501">
    <property type="entry name" value="AMP-binding"/>
    <property type="match status" value="1"/>
</dbReference>
<dbReference type="InterPro" id="IPR029069">
    <property type="entry name" value="HotDog_dom_sf"/>
</dbReference>
<keyword evidence="4" id="KW-0597">Phosphoprotein</keyword>
<dbReference type="Pfam" id="PF00668">
    <property type="entry name" value="Condensation"/>
    <property type="match status" value="1"/>
</dbReference>
<dbReference type="InterPro" id="IPR000873">
    <property type="entry name" value="AMP-dep_synth/lig_dom"/>
</dbReference>
<dbReference type="InterPro" id="IPR020845">
    <property type="entry name" value="AMP-binding_CS"/>
</dbReference>
<dbReference type="Gene3D" id="3.10.129.10">
    <property type="entry name" value="Hotdog Thioesterase"/>
    <property type="match status" value="1"/>
</dbReference>
<dbReference type="FunFam" id="3.40.50.980:FF:000001">
    <property type="entry name" value="Non-ribosomal peptide synthetase"/>
    <property type="match status" value="1"/>
</dbReference>
<comment type="pathway">
    <text evidence="2">Siderophore biosynthesis.</text>
</comment>
<dbReference type="FunFam" id="3.40.50.12780:FF:000012">
    <property type="entry name" value="Non-ribosomal peptide synthetase"/>
    <property type="match status" value="1"/>
</dbReference>
<dbReference type="InterPro" id="IPR001031">
    <property type="entry name" value="Thioesterase"/>
</dbReference>
<dbReference type="PANTHER" id="PTHR45527">
    <property type="entry name" value="NONRIBOSOMAL PEPTIDE SYNTHETASE"/>
    <property type="match status" value="1"/>
</dbReference>
<evidence type="ECO:0000259" key="6">
    <source>
        <dbReference type="PROSITE" id="PS50075"/>
    </source>
</evidence>
<dbReference type="Gene3D" id="3.40.109.10">
    <property type="entry name" value="NADH Oxidase"/>
    <property type="match status" value="1"/>
</dbReference>
<dbReference type="CDD" id="cd19535">
    <property type="entry name" value="Cyc_NRPS"/>
    <property type="match status" value="1"/>
</dbReference>
<dbReference type="GO" id="GO:0005737">
    <property type="term" value="C:cytoplasm"/>
    <property type="evidence" value="ECO:0007669"/>
    <property type="project" value="TreeGrafter"/>
</dbReference>
<dbReference type="InterPro" id="IPR040718">
    <property type="entry name" value="LnmK_N_HDF"/>
</dbReference>
<dbReference type="InterPro" id="IPR024091">
    <property type="entry name" value="LnmK-like_bifun_acyl/decarbox"/>
</dbReference>
<sequence>MSHLDKYLEVLSGNTVLRREVVTLGMCGENSLFAGRVGDWTWDVVARLCQVNPYNAKNERGAPTYLSFCYYHIQGNPSVHLRSFGIGSEIEVTSSSYKCDPVSLHTIHRICCDATNGESVTMEEIHNHPRENCLYVENYNRWISRVHVEDNEELSKMQPQDYKYEHLPQMTEEHAPWKVYRKAITHKTFFEEQQDYDFVQEHFFTYQINITRDINGVGLLYFATYFTIFDEAILQLWLSMGGEKHNFMEKKVTDQKICYLGNCNYNTNLTIQSRAWKKGNEYVFNAVVCRENDGKAIAVITSHALMDVDVEKDIPVGESSLASQECQRPKYVMPSNEVEEKVAVLWQELLDVKNVGVEDNFFQLGGHSLLAFNFIFEVQKAFGVNISLQCLSCGKNLRTVAQTIMTLTENKDNHTTLEQITTHYQEASKPFPLTDIQQAYYIGRNELLEMGKVATHFYMELKCDLSLDIAKLTHSWQKLIERHEMLRAVVVEDSCQQVLTEVPSYEILEKNVAKLPEEKQDRCVEEVREEMSHQVFDAHKWPLFDIRVTKTFTCSYLHISIDFLMTDARSLQILFYEWQQLYREDVDIPPLEVSFRDYLLAEHNTIRNNNLYESSKEYWQKRIATLPRSPQLPLIKNVRDSVQMFHRLRFVLPKAKWEAMQKKSEEQGFTPSAILISIFGEVLALWSKNLRFLLNLTLFNRLPLHQQVDQLIGDFTTSLLLEMNYEQHETFAQRVRGIFEQLLVDLDHRYYSGVNVIRDLSVVQKRAGDIVAPVVFTSTIGLAKNGFCPSHFGEETYFITQTSQAWLDCFVFEENGELVVNWFFVKDLFPPQLIEVMFDKYREWIEKFCDEDLWTTEIDIMLPQEQQAHRESVLVTKPASDALLHGLFLQELETRANNPAVIYEDVTLTYYELHKKSCAIANKLREMDVKPNELVAVVMEKGWEQVVAVMGILFSGGAYLPISAQLPQERVNYLLENASIVLTQEQLRDQFVFAKDKFVIDVSTFEGDSTPVPIVQKKEDLAYVIYTSGSTGFPKGVAISHQAAVNTIVDINERFAVTSDDRVLALSALNFDLSVYDIFGILAVGGCIVIPPTKFLREPRHWQELMDKHGVTIWNTVPALMQMLIDSQLQANNRLRLVMMSGDWIPLTLPPQITEQWESCEVISLGGATEAAIWSIFYPIKKIDPAWKSVPYGKPLTNQSFFVFNKKWQSCPDWAIGELFIGGMGVAEEYWKAPEITEKSFVYHPVTKERLYRTGDLGRYLPDGNIEFLGREDAQVKIHGYRIELGEIETHLNKHPLVEEVIVYPMLGHNGEKQLTAYVKSKSLALELKLENKNTRGITCDSIDLPAPSYTQDMYLKRQSYRSFEQGVIPLSSLSQLLSCLLGVSLPGHSIYKYRYPSARGLYPVRTYLYVKPDRVEQLDTGFYYYHPTENCLEPLAKHSLNRQIYASHNRSIFDSCAFAIFFIAHLDAIQPIYGDISSQLCLLEAGYMSQLLMEESPKYNLGLCPVDITQENFSSIDCHFDVEKNDVFLHGFLGGGIDIEQTKEWQQQPLQSKSSIQQMNEFLQNKIPHYMLPKHYVFVDSFPLSANGKVDKSQLPKPTFQSSQQISLPTTLVEKEIAKIWQEVLKINDIHLNSHFFDLGGHSITAIKVFRSIEEKLEVSLPVATLFQHPTLRELSIVVAEKQPQKPEFECLVPIQIGQSSKNFFMVHTVHGYVLEFYKVAEKLGDDFNVYGLEAVGVHGNKPPLTSIEEMAKKYIDEIRIVQPEGPYYLSGRCIGGIIAYEMAQQLLKSGNQVNLLCIIETSNVPGMEGYNSFETSQKRRDEAEKYSKTIRAKVKRILFPTRYKSKRNIQSFIKQEHGIEDLGARMLVAEAVRKAKDSYQLLPYNEPVVLIYSNHKAAITFFEQICSNSKCHIVPSEHFNILLEPHVNTVANIIKKYLQA</sequence>
<protein>
    <submittedName>
        <fullName evidence="7">Non-ribosomal peptide synthetase</fullName>
    </submittedName>
</protein>
<dbReference type="Gene3D" id="3.40.50.980">
    <property type="match status" value="2"/>
</dbReference>
<dbReference type="Pfam" id="PF00550">
    <property type="entry name" value="PP-binding"/>
    <property type="match status" value="2"/>
</dbReference>
<dbReference type="InterPro" id="IPR036736">
    <property type="entry name" value="ACP-like_sf"/>
</dbReference>
<dbReference type="Proteomes" id="UP000326354">
    <property type="component" value="Chromosome"/>
</dbReference>
<feature type="domain" description="Carrier" evidence="6">
    <location>
        <begin position="333"/>
        <end position="411"/>
    </location>
</feature>
<dbReference type="InterPro" id="IPR020806">
    <property type="entry name" value="PKS_PP-bd"/>
</dbReference>
<dbReference type="InterPro" id="IPR045851">
    <property type="entry name" value="AMP-bd_C_sf"/>
</dbReference>
<name>A0A5S9F0M8_UABAM</name>
<dbReference type="FunFam" id="3.30.559.10:FF:000023">
    <property type="entry name" value="Non-ribosomal peptide synthetase"/>
    <property type="match status" value="1"/>
</dbReference>
<dbReference type="GO" id="GO:0044550">
    <property type="term" value="P:secondary metabolite biosynthetic process"/>
    <property type="evidence" value="ECO:0007669"/>
    <property type="project" value="TreeGrafter"/>
</dbReference>
<dbReference type="Pfam" id="PF18238">
    <property type="entry name" value="LnmK_N_HDF"/>
    <property type="match status" value="1"/>
</dbReference>
<reference evidence="7 8" key="1">
    <citation type="submission" date="2019-08" db="EMBL/GenBank/DDBJ databases">
        <title>Complete genome sequence of Candidatus Uab amorphum.</title>
        <authorList>
            <person name="Shiratori T."/>
            <person name="Suzuki S."/>
            <person name="Kakizawa Y."/>
            <person name="Ishida K."/>
        </authorList>
    </citation>
    <scope>NUCLEOTIDE SEQUENCE [LARGE SCALE GENOMIC DNA]</scope>
    <source>
        <strain evidence="7 8">SRT547</strain>
    </source>
</reference>
<dbReference type="Gene3D" id="3.30.300.30">
    <property type="match status" value="2"/>
</dbReference>
<comment type="cofactor">
    <cofactor evidence="1">
        <name>pantetheine 4'-phosphate</name>
        <dbReference type="ChEBI" id="CHEBI:47942"/>
    </cofactor>
</comment>
<dbReference type="CDD" id="cd02142">
    <property type="entry name" value="McbC_SagB-like_oxidoreductase"/>
    <property type="match status" value="1"/>
</dbReference>
<dbReference type="Gene3D" id="3.30.559.30">
    <property type="entry name" value="Nonribosomal peptide synthetase, condensation domain"/>
    <property type="match status" value="1"/>
</dbReference>
<dbReference type="FunFam" id="3.30.559.30:FF:000006">
    <property type="entry name" value="Yersiniabactin polyketide/non-ribosomal peptide synthetase"/>
    <property type="match status" value="1"/>
</dbReference>
<keyword evidence="8" id="KW-1185">Reference proteome</keyword>
<dbReference type="SMART" id="SM01294">
    <property type="entry name" value="PKS_PP_betabranch"/>
    <property type="match status" value="1"/>
</dbReference>
<dbReference type="GO" id="GO:0031177">
    <property type="term" value="F:phosphopantetheine binding"/>
    <property type="evidence" value="ECO:0007669"/>
    <property type="project" value="InterPro"/>
</dbReference>
<evidence type="ECO:0000256" key="5">
    <source>
        <dbReference type="ARBA" id="ARBA00022598"/>
    </source>
</evidence>
<dbReference type="Pfam" id="PF00975">
    <property type="entry name" value="Thioesterase"/>
    <property type="match status" value="1"/>
</dbReference>
<dbReference type="SUPFAM" id="SSF55469">
    <property type="entry name" value="FMN-dependent nitroreductase-like"/>
    <property type="match status" value="1"/>
</dbReference>
<dbReference type="InterPro" id="IPR057737">
    <property type="entry name" value="Condensation_MtbB-like"/>
</dbReference>
<dbReference type="Pfam" id="PF00881">
    <property type="entry name" value="Nitroreductase"/>
    <property type="match status" value="1"/>
</dbReference>
<dbReference type="KEGG" id="uam:UABAM_00005"/>
<evidence type="ECO:0000313" key="8">
    <source>
        <dbReference type="Proteomes" id="UP000326354"/>
    </source>
</evidence>
<dbReference type="PANTHER" id="PTHR45527:SF10">
    <property type="entry name" value="PYOCHELIN SYNTHASE PCHF"/>
    <property type="match status" value="1"/>
</dbReference>
<dbReference type="Gene3D" id="3.30.559.10">
    <property type="entry name" value="Chloramphenicol acetyltransferase-like domain"/>
    <property type="match status" value="1"/>
</dbReference>
<dbReference type="PROSITE" id="PS50075">
    <property type="entry name" value="CARRIER"/>
    <property type="match status" value="2"/>
</dbReference>
<proteinExistence type="predicted"/>
<dbReference type="InterPro" id="IPR010071">
    <property type="entry name" value="AA_adenyl_dom"/>
</dbReference>
<dbReference type="InterPro" id="IPR000415">
    <property type="entry name" value="Nitroreductase-like"/>
</dbReference>
<evidence type="ECO:0000256" key="3">
    <source>
        <dbReference type="ARBA" id="ARBA00022450"/>
    </source>
</evidence>
<dbReference type="NCBIfam" id="TIGR01733">
    <property type="entry name" value="AA-adenyl-dom"/>
    <property type="match status" value="1"/>
</dbReference>
<gene>
    <name evidence="7" type="ORF">UABAM_00005</name>
</gene>
<dbReference type="InterPro" id="IPR009081">
    <property type="entry name" value="PP-bd_ACP"/>
</dbReference>
<evidence type="ECO:0000256" key="2">
    <source>
        <dbReference type="ARBA" id="ARBA00004924"/>
    </source>
</evidence>
<evidence type="ECO:0000313" key="7">
    <source>
        <dbReference type="EMBL" id="BBM81666.1"/>
    </source>
</evidence>
<evidence type="ECO:0000256" key="4">
    <source>
        <dbReference type="ARBA" id="ARBA00022553"/>
    </source>
</evidence>
<dbReference type="InterPro" id="IPR023213">
    <property type="entry name" value="CAT-like_dom_sf"/>
</dbReference>
<dbReference type="SUPFAM" id="SSF54637">
    <property type="entry name" value="Thioesterase/thiol ester dehydrase-isomerase"/>
    <property type="match status" value="1"/>
</dbReference>
<dbReference type="SUPFAM" id="SSF56801">
    <property type="entry name" value="Acetyl-CoA synthetase-like"/>
    <property type="match status" value="1"/>
</dbReference>
<dbReference type="PROSITE" id="PS00455">
    <property type="entry name" value="AMP_BINDING"/>
    <property type="match status" value="1"/>
</dbReference>
<dbReference type="FunFam" id="1.10.1200.10:FF:000005">
    <property type="entry name" value="Nonribosomal peptide synthetase 1"/>
    <property type="match status" value="1"/>
</dbReference>
<dbReference type="SUPFAM" id="SSF47336">
    <property type="entry name" value="ACP-like"/>
    <property type="match status" value="2"/>
</dbReference>
<dbReference type="InterPro" id="IPR001242">
    <property type="entry name" value="Condensation_dom"/>
</dbReference>
<dbReference type="OrthoDB" id="9778383at2"/>
<keyword evidence="3" id="KW-0596">Phosphopantetheine</keyword>
<dbReference type="SUPFAM" id="SSF52777">
    <property type="entry name" value="CoA-dependent acyltransferases"/>
    <property type="match status" value="2"/>
</dbReference>
<organism evidence="7 8">
    <name type="scientific">Uabimicrobium amorphum</name>
    <dbReference type="NCBI Taxonomy" id="2596890"/>
    <lineage>
        <taxon>Bacteria</taxon>
        <taxon>Pseudomonadati</taxon>
        <taxon>Planctomycetota</taxon>
        <taxon>Candidatus Uabimicrobiia</taxon>
        <taxon>Candidatus Uabimicrobiales</taxon>
        <taxon>Candidatus Uabimicrobiaceae</taxon>
        <taxon>Candidatus Uabimicrobium</taxon>
    </lineage>
</organism>
<dbReference type="CDD" id="cd12114">
    <property type="entry name" value="A_NRPS_TlmIV_like"/>
    <property type="match status" value="1"/>
</dbReference>
<dbReference type="InterPro" id="IPR029058">
    <property type="entry name" value="AB_hydrolase_fold"/>
</dbReference>
<dbReference type="RefSeq" id="WP_151965939.1">
    <property type="nucleotide sequence ID" value="NZ_AP019860.1"/>
</dbReference>
<dbReference type="GO" id="GO:0016491">
    <property type="term" value="F:oxidoreductase activity"/>
    <property type="evidence" value="ECO:0007669"/>
    <property type="project" value="InterPro"/>
</dbReference>
<accession>A0A5S9F0M8</accession>
<dbReference type="Gene3D" id="1.10.1200.10">
    <property type="entry name" value="ACP-like"/>
    <property type="match status" value="2"/>
</dbReference>
<dbReference type="NCBIfam" id="TIGR04098">
    <property type="entry name" value="LnmK_bifunc"/>
    <property type="match status" value="1"/>
</dbReference>
<dbReference type="GO" id="GO:0043041">
    <property type="term" value="P:amino acid activation for nonribosomal peptide biosynthetic process"/>
    <property type="evidence" value="ECO:0007669"/>
    <property type="project" value="TreeGrafter"/>
</dbReference>